<sequence length="39" mass="4487">MVSWVGSLGEKGQERNFQPGVSVEKIRMVFYPLFLRMLG</sequence>
<comment type="caution">
    <text evidence="1">The sequence shown here is derived from an EMBL/GenBank/DDBJ whole genome shotgun (WGS) entry which is preliminary data.</text>
</comment>
<name>J9H6R7_9ZZZZ</name>
<reference evidence="1" key="1">
    <citation type="journal article" date="2012" name="PLoS ONE">
        <title>Gene sets for utilization of primary and secondary nutrition supplies in the distal gut of endangered iberian lynx.</title>
        <authorList>
            <person name="Alcaide M."/>
            <person name="Messina E."/>
            <person name="Richter M."/>
            <person name="Bargiela R."/>
            <person name="Peplies J."/>
            <person name="Huws S.A."/>
            <person name="Newbold C.J."/>
            <person name="Golyshin P.N."/>
            <person name="Simon M.A."/>
            <person name="Lopez G."/>
            <person name="Yakimov M.M."/>
            <person name="Ferrer M."/>
        </authorList>
    </citation>
    <scope>NUCLEOTIDE SEQUENCE</scope>
</reference>
<dbReference type="AlphaFoldDB" id="J9H6R7"/>
<accession>J9H6R7</accession>
<proteinExistence type="predicted"/>
<evidence type="ECO:0000313" key="1">
    <source>
        <dbReference type="EMBL" id="EJX09830.1"/>
    </source>
</evidence>
<protein>
    <submittedName>
        <fullName evidence="1">Uncharacterized protein</fullName>
    </submittedName>
</protein>
<gene>
    <name evidence="1" type="ORF">EVA_02058</name>
</gene>
<dbReference type="EMBL" id="AMCI01000309">
    <property type="protein sequence ID" value="EJX09830.1"/>
    <property type="molecule type" value="Genomic_DNA"/>
</dbReference>
<organism evidence="1">
    <name type="scientific">gut metagenome</name>
    <dbReference type="NCBI Taxonomy" id="749906"/>
    <lineage>
        <taxon>unclassified sequences</taxon>
        <taxon>metagenomes</taxon>
        <taxon>organismal metagenomes</taxon>
    </lineage>
</organism>